<protein>
    <submittedName>
        <fullName evidence="1">Uncharacterized protein</fullName>
    </submittedName>
</protein>
<dbReference type="EMBL" id="HADZ01012249">
    <property type="protein sequence ID" value="SBP76190.1"/>
    <property type="molecule type" value="Transcribed_RNA"/>
</dbReference>
<accession>A0A1A8CBR3</accession>
<reference evidence="1" key="1">
    <citation type="submission" date="2016-05" db="EMBL/GenBank/DDBJ databases">
        <authorList>
            <person name="Lavstsen T."/>
            <person name="Jespersen J.S."/>
        </authorList>
    </citation>
    <scope>NUCLEOTIDE SEQUENCE</scope>
    <source>
        <tissue evidence="1">Brain</tissue>
    </source>
</reference>
<proteinExistence type="predicted"/>
<evidence type="ECO:0000313" key="1">
    <source>
        <dbReference type="EMBL" id="SBP76190.1"/>
    </source>
</evidence>
<feature type="non-terminal residue" evidence="1">
    <location>
        <position position="48"/>
    </location>
</feature>
<name>A0A1A8CBR3_NOTKA</name>
<organism evidence="1">
    <name type="scientific">Nothobranchius kadleci</name>
    <name type="common">African annual killifish</name>
    <dbReference type="NCBI Taxonomy" id="1051664"/>
    <lineage>
        <taxon>Eukaryota</taxon>
        <taxon>Metazoa</taxon>
        <taxon>Chordata</taxon>
        <taxon>Craniata</taxon>
        <taxon>Vertebrata</taxon>
        <taxon>Euteleostomi</taxon>
        <taxon>Actinopterygii</taxon>
        <taxon>Neopterygii</taxon>
        <taxon>Teleostei</taxon>
        <taxon>Neoteleostei</taxon>
        <taxon>Acanthomorphata</taxon>
        <taxon>Ovalentaria</taxon>
        <taxon>Atherinomorphae</taxon>
        <taxon>Cyprinodontiformes</taxon>
        <taxon>Nothobranchiidae</taxon>
        <taxon>Nothobranchius</taxon>
    </lineage>
</organism>
<sequence>ECLEVRGLRHSGSITRVFEWVCRHDRLRLNVLLMITTLLLKANQILFT</sequence>
<feature type="non-terminal residue" evidence="1">
    <location>
        <position position="1"/>
    </location>
</feature>
<dbReference type="AlphaFoldDB" id="A0A1A8CBR3"/>
<reference evidence="1" key="2">
    <citation type="submission" date="2016-06" db="EMBL/GenBank/DDBJ databases">
        <title>The genome of a short-lived fish provides insights into sex chromosome evolution and the genetic control of aging.</title>
        <authorList>
            <person name="Reichwald K."/>
            <person name="Felder M."/>
            <person name="Petzold A."/>
            <person name="Koch P."/>
            <person name="Groth M."/>
            <person name="Platzer M."/>
        </authorList>
    </citation>
    <scope>NUCLEOTIDE SEQUENCE</scope>
    <source>
        <tissue evidence="1">Brain</tissue>
    </source>
</reference>
<gene>
    <name evidence="1" type="primary">Nfu_g_1_022384</name>
</gene>